<protein>
    <submittedName>
        <fullName evidence="1">Uncharacterized protein</fullName>
    </submittedName>
</protein>
<sequence length="279" mass="31467">MEQAFAAARDVAMLGNAQGVEPEKVLVLETVGRVEDFFRALRGLAGLEWLTEWDEYDIPPEPDLFFDREKPDKQLSGRLYLLMSNQQGMRDLLSLWQKFRVNPEDPGFAWGKGRWRNMFLQLREIRPWDFNDRLFETGIIEDWQERLAAGEERVRVEVELWFRGNPQLRQRASNSIRQAAEELGGELISEAVIEGISYHALLLELPIEQVGTLLEGGNARLAYADQVMYFRPVGQSAVPALEGEPASSDGPEGDVDVAGSPVIALLDGLPSRKPPMACR</sequence>
<dbReference type="EMBL" id="JACHIA010000025">
    <property type="protein sequence ID" value="MBB6073497.1"/>
    <property type="molecule type" value="Genomic_DNA"/>
</dbReference>
<reference evidence="1 2" key="1">
    <citation type="submission" date="2020-08" db="EMBL/GenBank/DDBJ databases">
        <title>Genomic Encyclopedia of Type Strains, Phase IV (KMG-IV): sequencing the most valuable type-strain genomes for metagenomic binning, comparative biology and taxonomic classification.</title>
        <authorList>
            <person name="Goeker M."/>
        </authorList>
    </citation>
    <scope>NUCLEOTIDE SEQUENCE [LARGE SCALE GENOMIC DNA]</scope>
    <source>
        <strain evidence="1 2">DSM 29007</strain>
    </source>
</reference>
<gene>
    <name evidence="1" type="ORF">HNQ61_005167</name>
</gene>
<dbReference type="RefSeq" id="WP_170038511.1">
    <property type="nucleotide sequence ID" value="NZ_JABDTL010000002.1"/>
</dbReference>
<comment type="caution">
    <text evidence="1">The sequence shown here is derived from an EMBL/GenBank/DDBJ whole genome shotgun (WGS) entry which is preliminary data.</text>
</comment>
<dbReference type="Proteomes" id="UP000582837">
    <property type="component" value="Unassembled WGS sequence"/>
</dbReference>
<evidence type="ECO:0000313" key="1">
    <source>
        <dbReference type="EMBL" id="MBB6073497.1"/>
    </source>
</evidence>
<organism evidence="1 2">
    <name type="scientific">Longimicrobium terrae</name>
    <dbReference type="NCBI Taxonomy" id="1639882"/>
    <lineage>
        <taxon>Bacteria</taxon>
        <taxon>Pseudomonadati</taxon>
        <taxon>Gemmatimonadota</taxon>
        <taxon>Longimicrobiia</taxon>
        <taxon>Longimicrobiales</taxon>
        <taxon>Longimicrobiaceae</taxon>
        <taxon>Longimicrobium</taxon>
    </lineage>
</organism>
<proteinExistence type="predicted"/>
<dbReference type="AlphaFoldDB" id="A0A841H5Z4"/>
<accession>A0A841H5Z4</accession>
<evidence type="ECO:0000313" key="2">
    <source>
        <dbReference type="Proteomes" id="UP000582837"/>
    </source>
</evidence>
<name>A0A841H5Z4_9BACT</name>
<keyword evidence="2" id="KW-1185">Reference proteome</keyword>